<dbReference type="NCBIfam" id="NF004051">
    <property type="entry name" value="PRK05571.1"/>
    <property type="match status" value="1"/>
</dbReference>
<dbReference type="AlphaFoldDB" id="A6BDM9"/>
<proteinExistence type="inferred from homology"/>
<dbReference type="Proteomes" id="UP000004016">
    <property type="component" value="Unassembled WGS sequence"/>
</dbReference>
<evidence type="ECO:0000313" key="3">
    <source>
        <dbReference type="EMBL" id="EDM64546.1"/>
    </source>
</evidence>
<protein>
    <submittedName>
        <fullName evidence="3">Sugar-phosphate isomerase, RpiB/LacA/LacB family</fullName>
    </submittedName>
</protein>
<dbReference type="GO" id="GO:0016861">
    <property type="term" value="F:intramolecular oxidoreductase activity, interconverting aldoses and ketoses"/>
    <property type="evidence" value="ECO:0007669"/>
    <property type="project" value="UniProtKB-ARBA"/>
</dbReference>
<dbReference type="HOGENOM" id="CLU_091396_1_2_9"/>
<dbReference type="NCBIfam" id="TIGR00689">
    <property type="entry name" value="rpiB_lacA_lacB"/>
    <property type="match status" value="1"/>
</dbReference>
<evidence type="ECO:0000256" key="2">
    <source>
        <dbReference type="ARBA" id="ARBA00023235"/>
    </source>
</evidence>
<dbReference type="Gene3D" id="3.40.1400.10">
    <property type="entry name" value="Sugar-phosphate isomerase, RpiB/LacA/LacB"/>
    <property type="match status" value="1"/>
</dbReference>
<dbReference type="PANTHER" id="PTHR43732:SF1">
    <property type="entry name" value="RIBOSE 5-PHOSPHATE ISOMERASE"/>
    <property type="match status" value="1"/>
</dbReference>
<dbReference type="InterPro" id="IPR003500">
    <property type="entry name" value="RpiB_LacA_LacB"/>
</dbReference>
<evidence type="ECO:0000313" key="4">
    <source>
        <dbReference type="Proteomes" id="UP000004016"/>
    </source>
</evidence>
<comment type="similarity">
    <text evidence="1">Belongs to the LacAB/RpiB family.</text>
</comment>
<dbReference type="Pfam" id="PF02502">
    <property type="entry name" value="LacAB_rpiB"/>
    <property type="match status" value="1"/>
</dbReference>
<dbReference type="InterPro" id="IPR051812">
    <property type="entry name" value="SPI_LacAB/RpiB"/>
</dbReference>
<reference evidence="3 4" key="2">
    <citation type="submission" date="2007-04" db="EMBL/GenBank/DDBJ databases">
        <title>Draft genome sequence of Dorea longicatena (DSM 13814).</title>
        <authorList>
            <person name="Sudarsanam P."/>
            <person name="Ley R."/>
            <person name="Guruge J."/>
            <person name="Turnbaugh P.J."/>
            <person name="Mahowald M."/>
            <person name="Liep D."/>
            <person name="Gordon J."/>
        </authorList>
    </citation>
    <scope>NUCLEOTIDE SEQUENCE [LARGE SCALE GENOMIC DNA]</scope>
    <source>
        <strain evidence="3 4">DSM 13814</strain>
    </source>
</reference>
<dbReference type="GO" id="GO:0005975">
    <property type="term" value="P:carbohydrate metabolic process"/>
    <property type="evidence" value="ECO:0007669"/>
    <property type="project" value="InterPro"/>
</dbReference>
<dbReference type="PIRSF" id="PIRSF005384">
    <property type="entry name" value="RpiB_LacA_B"/>
    <property type="match status" value="1"/>
</dbReference>
<name>A6BDM9_9FIRM</name>
<comment type="caution">
    <text evidence="3">The sequence shown here is derived from an EMBL/GenBank/DDBJ whole genome shotgun (WGS) entry which is preliminary data.</text>
</comment>
<evidence type="ECO:0000256" key="1">
    <source>
        <dbReference type="ARBA" id="ARBA00008754"/>
    </source>
</evidence>
<dbReference type="InterPro" id="IPR036569">
    <property type="entry name" value="RpiB_LacA_LacB_sf"/>
</dbReference>
<organism evidence="3 4">
    <name type="scientific">Dorea longicatena DSM 13814</name>
    <dbReference type="NCBI Taxonomy" id="411462"/>
    <lineage>
        <taxon>Bacteria</taxon>
        <taxon>Bacillati</taxon>
        <taxon>Bacillota</taxon>
        <taxon>Clostridia</taxon>
        <taxon>Lachnospirales</taxon>
        <taxon>Lachnospiraceae</taxon>
        <taxon>Dorea</taxon>
    </lineage>
</organism>
<accession>A6BDM9</accession>
<sequence length="148" mass="15889">MNMKIAIGCDPNAEEAKQEIIAYIEKKGYGEVTDFGSEDPIYANVAIDVAEHVASGEYDRGVLICGTGLGVSIAANKVKGAYAALVSDVYSATRARLSNDANIVCMGAFTTGAKVREMLVDAFFTNEFVPGCSSQPKVDAFREYDQNR</sequence>
<keyword evidence="2 3" id="KW-0413">Isomerase</keyword>
<dbReference type="SUPFAM" id="SSF89623">
    <property type="entry name" value="Ribose/Galactose isomerase RpiB/AlsB"/>
    <property type="match status" value="1"/>
</dbReference>
<dbReference type="PANTHER" id="PTHR43732">
    <property type="entry name" value="RIBOSE 5-PHOSPHATE ISOMERASE-RELATED"/>
    <property type="match status" value="1"/>
</dbReference>
<dbReference type="EMBL" id="AAXB02000001">
    <property type="protein sequence ID" value="EDM64546.1"/>
    <property type="molecule type" value="Genomic_DNA"/>
</dbReference>
<gene>
    <name evidence="3" type="ORF">DORLON_00395</name>
</gene>
<dbReference type="eggNOG" id="COG0698">
    <property type="taxonomic scope" value="Bacteria"/>
</dbReference>
<reference evidence="3 4" key="1">
    <citation type="submission" date="2007-03" db="EMBL/GenBank/DDBJ databases">
        <authorList>
            <person name="Fulton L."/>
            <person name="Clifton S."/>
            <person name="Fulton B."/>
            <person name="Xu J."/>
            <person name="Minx P."/>
            <person name="Pepin K.H."/>
            <person name="Johnson M."/>
            <person name="Thiruvilangam P."/>
            <person name="Bhonagiri V."/>
            <person name="Nash W.E."/>
            <person name="Mardis E.R."/>
            <person name="Wilson R.K."/>
        </authorList>
    </citation>
    <scope>NUCLEOTIDE SEQUENCE [LARGE SCALE GENOMIC DNA]</scope>
    <source>
        <strain evidence="3 4">DSM 13814</strain>
    </source>
</reference>